<feature type="transmembrane region" description="Helical" evidence="1">
    <location>
        <begin position="240"/>
        <end position="265"/>
    </location>
</feature>
<feature type="transmembrane region" description="Helical" evidence="1">
    <location>
        <begin position="7"/>
        <end position="27"/>
    </location>
</feature>
<dbReference type="GeneID" id="42364750"/>
<dbReference type="AlphaFoldDB" id="A0A5Q0UFB3"/>
<evidence type="ECO:0000256" key="1">
    <source>
        <dbReference type="SAM" id="Phobius"/>
    </source>
</evidence>
<sequence length="274" mass="30289">MGLETDYIEYGVQLSLAVLGISASYLIDFSTPSTLLTLLFLPVLYGYTAYISRESFNKATLTTLITPIFGVVGGITALLIIPYSIGNILVSMLSGGDQFKDFYGSTSIPLLITGLIIGTSIFAYGAANPEFKQDKVDSAATEISKITEETIERTGMLENQKNTQLQSINRTAKAATELTIQKVYNKTNPQRETAESLEEARTEVPEIIYQQTQKQFNQKQVDLSNRIKPIFKDMFGGQKFFIIIPLITGLTYSLQPLIGILTGIFSKIFLKFGE</sequence>
<feature type="transmembrane region" description="Helical" evidence="1">
    <location>
        <begin position="64"/>
        <end position="86"/>
    </location>
</feature>
<dbReference type="Proteomes" id="UP000377803">
    <property type="component" value="Chromosome"/>
</dbReference>
<feature type="transmembrane region" description="Helical" evidence="1">
    <location>
        <begin position="33"/>
        <end position="52"/>
    </location>
</feature>
<dbReference type="EMBL" id="CP040089">
    <property type="protein sequence ID" value="QGA80268.1"/>
    <property type="molecule type" value="Genomic_DNA"/>
</dbReference>
<reference evidence="3" key="1">
    <citation type="submission" date="2019-05" db="EMBL/GenBank/DDBJ databases">
        <title>Candidatus Nanohalobium constans, a novel model system to study the DPANN nano-sized archaea: genomic and physiological characterization of a nanoarchaeon co-cultured with its chitinotrophic host.</title>
        <authorList>
            <person name="La Cono V."/>
            <person name="Arcadi E."/>
            <person name="Crisafi F."/>
            <person name="Denaro R."/>
            <person name="La Spada G."/>
            <person name="Messina E."/>
            <person name="Smedile F."/>
            <person name="Toshchakov S.V."/>
            <person name="Shevchenko M.A."/>
            <person name="Golyshin P.N."/>
            <person name="Golyshina O.V."/>
            <person name="Ferrer M."/>
            <person name="Rohde M."/>
            <person name="Mushegian A."/>
            <person name="Sorokin D.Y."/>
            <person name="Giuliano L."/>
            <person name="Yakimov M.M."/>
        </authorList>
    </citation>
    <scope>NUCLEOTIDE SEQUENCE [LARGE SCALE GENOMIC DNA]</scope>
    <source>
        <strain evidence="3">LC1Nh</strain>
    </source>
</reference>
<keyword evidence="1" id="KW-1133">Transmembrane helix</keyword>
<accession>A0A5Q0UFB3</accession>
<proteinExistence type="predicted"/>
<feature type="transmembrane region" description="Helical" evidence="1">
    <location>
        <begin position="106"/>
        <end position="127"/>
    </location>
</feature>
<keyword evidence="1" id="KW-0472">Membrane</keyword>
<evidence type="ECO:0000313" key="2">
    <source>
        <dbReference type="EMBL" id="QGA80268.1"/>
    </source>
</evidence>
<gene>
    <name evidence="2" type="ORF">LC1Nh_0367</name>
</gene>
<keyword evidence="1" id="KW-0812">Transmembrane</keyword>
<organism evidence="2 3">
    <name type="scientific">Candidatus Nanohalobium constans</name>
    <dbReference type="NCBI Taxonomy" id="2565781"/>
    <lineage>
        <taxon>Archaea</taxon>
        <taxon>Candidatus Nanohalarchaeota</taxon>
        <taxon>Candidatus Nanohalobia</taxon>
        <taxon>Candidatus Nanohalobiales</taxon>
        <taxon>Candidatus Nanohalobiaceae</taxon>
        <taxon>Candidatus Nanohalobium</taxon>
    </lineage>
</organism>
<keyword evidence="3" id="KW-1185">Reference proteome</keyword>
<protein>
    <submittedName>
        <fullName evidence="2">Uncharacterized protein</fullName>
    </submittedName>
</protein>
<evidence type="ECO:0000313" key="3">
    <source>
        <dbReference type="Proteomes" id="UP000377803"/>
    </source>
</evidence>
<name>A0A5Q0UFB3_9ARCH</name>
<dbReference type="KEGG" id="ncon:LC1Nh_0367"/>
<dbReference type="RefSeq" id="WP_153550006.1">
    <property type="nucleotide sequence ID" value="NZ_CP040089.1"/>
</dbReference>